<keyword evidence="2" id="KW-1185">Reference proteome</keyword>
<proteinExistence type="predicted"/>
<dbReference type="Proteomes" id="UP001217089">
    <property type="component" value="Unassembled WGS sequence"/>
</dbReference>
<comment type="caution">
    <text evidence="1">The sequence shown here is derived from an EMBL/GenBank/DDBJ whole genome shotgun (WGS) entry which is preliminary data.</text>
</comment>
<reference evidence="1 2" key="1">
    <citation type="submission" date="2022-12" db="EMBL/GenBank/DDBJ databases">
        <title>Chromosome-level genome of Tegillarca granosa.</title>
        <authorList>
            <person name="Kim J."/>
        </authorList>
    </citation>
    <scope>NUCLEOTIDE SEQUENCE [LARGE SCALE GENOMIC DNA]</scope>
    <source>
        <strain evidence="1">Teg-2019</strain>
        <tissue evidence="1">Adductor muscle</tissue>
    </source>
</reference>
<dbReference type="Gene3D" id="3.30.70.1820">
    <property type="entry name" value="L1 transposable element, RRM domain"/>
    <property type="match status" value="1"/>
</dbReference>
<protein>
    <submittedName>
        <fullName evidence="1">Uncharacterized protein</fullName>
    </submittedName>
</protein>
<dbReference type="EMBL" id="JARBDR010000337">
    <property type="protein sequence ID" value="KAJ8315847.1"/>
    <property type="molecule type" value="Genomic_DNA"/>
</dbReference>
<dbReference type="InterPro" id="IPR004244">
    <property type="entry name" value="Transposase_22"/>
</dbReference>
<name>A0ABQ9FEU3_TEGGR</name>
<evidence type="ECO:0000313" key="2">
    <source>
        <dbReference type="Proteomes" id="UP001217089"/>
    </source>
</evidence>
<sequence length="228" mass="26516">MLKIENETLKQNMDELEQYSRRNALRISGIRETPSEDTDKILHKKMGVTLNPEDIDRSHRTGKPNPGRDRKILVKFTKNNVKRAIMKSRWQLKQNTGYHNVYINEDLSKQRQTLFKDTGKLFYEKKATKTWTWDGKVFLLDVHGNKHRIDKHDDLNKFKSASSPSIASSVASQADITVLQTLSPFRIVHYMMAYVVLIFKRNVIAKLNQLKPIFASDVTNFVYTIFVS</sequence>
<dbReference type="PANTHER" id="PTHR11505">
    <property type="entry name" value="L1 TRANSPOSABLE ELEMENT-RELATED"/>
    <property type="match status" value="1"/>
</dbReference>
<accession>A0ABQ9FEU3</accession>
<evidence type="ECO:0000313" key="1">
    <source>
        <dbReference type="EMBL" id="KAJ8315847.1"/>
    </source>
</evidence>
<gene>
    <name evidence="1" type="ORF">KUTeg_007997</name>
</gene>
<organism evidence="1 2">
    <name type="scientific">Tegillarca granosa</name>
    <name type="common">Malaysian cockle</name>
    <name type="synonym">Anadara granosa</name>
    <dbReference type="NCBI Taxonomy" id="220873"/>
    <lineage>
        <taxon>Eukaryota</taxon>
        <taxon>Metazoa</taxon>
        <taxon>Spiralia</taxon>
        <taxon>Lophotrochozoa</taxon>
        <taxon>Mollusca</taxon>
        <taxon>Bivalvia</taxon>
        <taxon>Autobranchia</taxon>
        <taxon>Pteriomorphia</taxon>
        <taxon>Arcoida</taxon>
        <taxon>Arcoidea</taxon>
        <taxon>Arcidae</taxon>
        <taxon>Tegillarca</taxon>
    </lineage>
</organism>